<accession>A0A0F9HLK5</accession>
<dbReference type="AlphaFoldDB" id="A0A0F9HLK5"/>
<dbReference type="InterPro" id="IPR036086">
    <property type="entry name" value="ParB/Sulfiredoxin_sf"/>
</dbReference>
<name>A0A0F9HLK5_9ZZZZ</name>
<evidence type="ECO:0000259" key="1">
    <source>
        <dbReference type="SMART" id="SM00470"/>
    </source>
</evidence>
<dbReference type="Gene3D" id="3.90.1530.10">
    <property type="entry name" value="Conserved hypothetical protein from pyrococcus furiosus pfu- 392566-001, ParB domain"/>
    <property type="match status" value="1"/>
</dbReference>
<feature type="non-terminal residue" evidence="2">
    <location>
        <position position="184"/>
    </location>
</feature>
<protein>
    <recommendedName>
        <fullName evidence="1">ParB-like N-terminal domain-containing protein</fullName>
    </recommendedName>
</protein>
<dbReference type="SUPFAM" id="SSF110849">
    <property type="entry name" value="ParB/Sulfiredoxin"/>
    <property type="match status" value="1"/>
</dbReference>
<reference evidence="2" key="1">
    <citation type="journal article" date="2015" name="Nature">
        <title>Complex archaea that bridge the gap between prokaryotes and eukaryotes.</title>
        <authorList>
            <person name="Spang A."/>
            <person name="Saw J.H."/>
            <person name="Jorgensen S.L."/>
            <person name="Zaremba-Niedzwiedzka K."/>
            <person name="Martijn J."/>
            <person name="Lind A.E."/>
            <person name="van Eijk R."/>
            <person name="Schleper C."/>
            <person name="Guy L."/>
            <person name="Ettema T.J."/>
        </authorList>
    </citation>
    <scope>NUCLEOTIDE SEQUENCE</scope>
</reference>
<evidence type="ECO:0000313" key="2">
    <source>
        <dbReference type="EMBL" id="KKM16017.1"/>
    </source>
</evidence>
<dbReference type="SMART" id="SM00470">
    <property type="entry name" value="ParB"/>
    <property type="match status" value="1"/>
</dbReference>
<organism evidence="2">
    <name type="scientific">marine sediment metagenome</name>
    <dbReference type="NCBI Taxonomy" id="412755"/>
    <lineage>
        <taxon>unclassified sequences</taxon>
        <taxon>metagenomes</taxon>
        <taxon>ecological metagenomes</taxon>
    </lineage>
</organism>
<comment type="caution">
    <text evidence="2">The sequence shown here is derived from an EMBL/GenBank/DDBJ whole genome shotgun (WGS) entry which is preliminary data.</text>
</comment>
<dbReference type="EMBL" id="LAZR01014771">
    <property type="protein sequence ID" value="KKM16017.1"/>
    <property type="molecule type" value="Genomic_DNA"/>
</dbReference>
<sequence length="184" mass="20244">MTAAKKNLRHINKALRPLARSMARLVPNPANERLHDDLNLDTIRASLEVHGQQKPIVLDRDRKTVRAGSGTLLAARSLGWTWIAAIVYDREEKKAKAFGVTDNRSAELATWDDAFLAAVFKHYGETEGDYDLLPGWSEGEIETLLAGDSGETVQDVAPEPPAKPMSKVGEVYELGPHRLMCGDA</sequence>
<dbReference type="InterPro" id="IPR003115">
    <property type="entry name" value="ParB_N"/>
</dbReference>
<gene>
    <name evidence="2" type="ORF">LCGC14_1690040</name>
</gene>
<proteinExistence type="predicted"/>
<feature type="domain" description="ParB-like N-terminal" evidence="1">
    <location>
        <begin position="18"/>
        <end position="104"/>
    </location>
</feature>